<dbReference type="EMBL" id="LR593886">
    <property type="protein sequence ID" value="VTR94206.1"/>
    <property type="molecule type" value="Genomic_DNA"/>
</dbReference>
<keyword evidence="2" id="KW-1185">Reference proteome</keyword>
<organism evidence="1 2">
    <name type="scientific">Gemmata massiliana</name>
    <dbReference type="NCBI Taxonomy" id="1210884"/>
    <lineage>
        <taxon>Bacteria</taxon>
        <taxon>Pseudomonadati</taxon>
        <taxon>Planctomycetota</taxon>
        <taxon>Planctomycetia</taxon>
        <taxon>Gemmatales</taxon>
        <taxon>Gemmataceae</taxon>
        <taxon>Gemmata</taxon>
    </lineage>
</organism>
<gene>
    <name evidence="1" type="ORF">SOIL9_35080</name>
</gene>
<evidence type="ECO:0000313" key="1">
    <source>
        <dbReference type="EMBL" id="VTR94206.1"/>
    </source>
</evidence>
<dbReference type="AlphaFoldDB" id="A0A6P2D0U2"/>
<protein>
    <submittedName>
        <fullName evidence="1">Uncharacterized protein</fullName>
    </submittedName>
</protein>
<dbReference type="Proteomes" id="UP000464178">
    <property type="component" value="Chromosome"/>
</dbReference>
<proteinExistence type="predicted"/>
<dbReference type="KEGG" id="gms:SOIL9_35080"/>
<sequence length="64" mass="7109">MAQPFELRGLEVAVARNVTARARVRELINDLSWRPMTLDPANSPTDLKKSKALNSTNTMVLATK</sequence>
<name>A0A6P2D0U2_9BACT</name>
<reference evidence="1 2" key="1">
    <citation type="submission" date="2019-05" db="EMBL/GenBank/DDBJ databases">
        <authorList>
            <consortium name="Science for Life Laboratories"/>
        </authorList>
    </citation>
    <scope>NUCLEOTIDE SEQUENCE [LARGE SCALE GENOMIC DNA]</scope>
    <source>
        <strain evidence="1">Soil9</strain>
    </source>
</reference>
<accession>A0A6P2D0U2</accession>
<evidence type="ECO:0000313" key="2">
    <source>
        <dbReference type="Proteomes" id="UP000464178"/>
    </source>
</evidence>